<dbReference type="AlphaFoldDB" id="A0A4P9Y8I6"/>
<feature type="chain" id="PRO_5020244727" evidence="2">
    <location>
        <begin position="17"/>
        <end position="376"/>
    </location>
</feature>
<name>A0A4P9Y8I6_9FUNG</name>
<feature type="region of interest" description="Disordered" evidence="1">
    <location>
        <begin position="35"/>
        <end position="71"/>
    </location>
</feature>
<reference evidence="4" key="1">
    <citation type="journal article" date="2018" name="Nat. Microbiol.">
        <title>Leveraging single-cell genomics to expand the fungal tree of life.</title>
        <authorList>
            <person name="Ahrendt S.R."/>
            <person name="Quandt C.A."/>
            <person name="Ciobanu D."/>
            <person name="Clum A."/>
            <person name="Salamov A."/>
            <person name="Andreopoulos B."/>
            <person name="Cheng J.F."/>
            <person name="Woyke T."/>
            <person name="Pelin A."/>
            <person name="Henrissat B."/>
            <person name="Reynolds N.K."/>
            <person name="Benny G.L."/>
            <person name="Smith M.E."/>
            <person name="James T.Y."/>
            <person name="Grigoriev I.V."/>
        </authorList>
    </citation>
    <scope>NUCLEOTIDE SEQUENCE [LARGE SCALE GENOMIC DNA]</scope>
</reference>
<evidence type="ECO:0000256" key="1">
    <source>
        <dbReference type="SAM" id="MobiDB-lite"/>
    </source>
</evidence>
<accession>A0A4P9Y8I6</accession>
<proteinExistence type="predicted"/>
<evidence type="ECO:0000256" key="2">
    <source>
        <dbReference type="SAM" id="SignalP"/>
    </source>
</evidence>
<sequence length="376" mass="42576">MHGLLSPTSLLYLSLSASLLFTFFPSSDNALFTRSVNAHPSGGGDSSHSQKRDHHQGQGQGLNEKHSSSLHKKTEPMKIRLYEGFDQLSSDLSSQKPSKSSSLLYNHGIHSSKSPIPTLQAFYADNKYWFPPLAASIPQLFKHKPDVPQYAFMDKDTYMKLVKAVRASSPLNCPSHRENDEFENIENAITFLGYNHDEDKESLKNFCKRIIHDKAVIPECINVLQSTRQFWAAYQIRHFLIHGLRSFGKGNTFEDSIKHLMGVVARKHADGGFISLPASLGTDGQSSESHPKELARPYFDFIFEQEKKARKYPMSQKEMMLYEHHRDFYLDLCGDDLAPLIERLDNKDDRPYLGGPTQRNCPLSYRGCIHGLGGLQ</sequence>
<keyword evidence="2" id="KW-0732">Signal</keyword>
<organism evidence="3 4">
    <name type="scientific">Piptocephalis cylindrospora</name>
    <dbReference type="NCBI Taxonomy" id="1907219"/>
    <lineage>
        <taxon>Eukaryota</taxon>
        <taxon>Fungi</taxon>
        <taxon>Fungi incertae sedis</taxon>
        <taxon>Zoopagomycota</taxon>
        <taxon>Zoopagomycotina</taxon>
        <taxon>Zoopagomycetes</taxon>
        <taxon>Zoopagales</taxon>
        <taxon>Piptocephalidaceae</taxon>
        <taxon>Piptocephalis</taxon>
    </lineage>
</organism>
<feature type="signal peptide" evidence="2">
    <location>
        <begin position="1"/>
        <end position="16"/>
    </location>
</feature>
<gene>
    <name evidence="3" type="ORF">BJ684DRAFT_14350</name>
</gene>
<protein>
    <submittedName>
        <fullName evidence="3">Uncharacterized protein</fullName>
    </submittedName>
</protein>
<evidence type="ECO:0000313" key="4">
    <source>
        <dbReference type="Proteomes" id="UP000267251"/>
    </source>
</evidence>
<dbReference type="Proteomes" id="UP000267251">
    <property type="component" value="Unassembled WGS sequence"/>
</dbReference>
<keyword evidence="4" id="KW-1185">Reference proteome</keyword>
<dbReference type="EMBL" id="KZ987735">
    <property type="protein sequence ID" value="RKP15393.1"/>
    <property type="molecule type" value="Genomic_DNA"/>
</dbReference>
<evidence type="ECO:0000313" key="3">
    <source>
        <dbReference type="EMBL" id="RKP15393.1"/>
    </source>
</evidence>